<keyword evidence="7" id="KW-1185">Reference proteome</keyword>
<keyword evidence="1" id="KW-0285">Flavoprotein</keyword>
<evidence type="ECO:0000259" key="5">
    <source>
        <dbReference type="Pfam" id="PF00890"/>
    </source>
</evidence>
<evidence type="ECO:0000256" key="4">
    <source>
        <dbReference type="SAM" id="SignalP"/>
    </source>
</evidence>
<feature type="signal peptide" evidence="4">
    <location>
        <begin position="1"/>
        <end position="17"/>
    </location>
</feature>
<feature type="compositionally biased region" description="Basic and acidic residues" evidence="3">
    <location>
        <begin position="58"/>
        <end position="75"/>
    </location>
</feature>
<dbReference type="InterPro" id="IPR036188">
    <property type="entry name" value="FAD/NAD-bd_sf"/>
</dbReference>
<gene>
    <name evidence="6" type="ORF">CYCCA115_LOCUS21930</name>
</gene>
<evidence type="ECO:0000256" key="1">
    <source>
        <dbReference type="ARBA" id="ARBA00022630"/>
    </source>
</evidence>
<feature type="chain" id="PRO_5042242071" description="FAD-dependent oxidoreductase 2 FAD-binding domain-containing protein" evidence="4">
    <location>
        <begin position="18"/>
        <end position="158"/>
    </location>
</feature>
<evidence type="ECO:0000313" key="6">
    <source>
        <dbReference type="EMBL" id="CAJ1966346.1"/>
    </source>
</evidence>
<feature type="domain" description="FAD-dependent oxidoreductase 2 FAD-binding" evidence="5">
    <location>
        <begin position="120"/>
        <end position="142"/>
    </location>
</feature>
<feature type="compositionally biased region" description="Basic and acidic residues" evidence="3">
    <location>
        <begin position="22"/>
        <end position="51"/>
    </location>
</feature>
<evidence type="ECO:0000313" key="7">
    <source>
        <dbReference type="Proteomes" id="UP001295423"/>
    </source>
</evidence>
<sequence length="158" mass="17526">MKFSSLLFTTLVALASGHYVDEKPESRHEVHSNYHDVRSHHTSEDPAESRYNEGPSEYEVRSSHHKSDVHERTHQDSTNSNNLRGGPSAGNGYAHGRSGYYHGTDSNEPRAGEGRSVQHDVLIIGAGAAGLSAAHELEKQGWTNYKILEARSSRWGLY</sequence>
<reference evidence="6" key="1">
    <citation type="submission" date="2023-08" db="EMBL/GenBank/DDBJ databases">
        <authorList>
            <person name="Audoor S."/>
            <person name="Bilcke G."/>
        </authorList>
    </citation>
    <scope>NUCLEOTIDE SEQUENCE</scope>
</reference>
<dbReference type="InterPro" id="IPR003953">
    <property type="entry name" value="FAD-dep_OxRdtase_2_FAD-bd"/>
</dbReference>
<dbReference type="SUPFAM" id="SSF51905">
    <property type="entry name" value="FAD/NAD(P)-binding domain"/>
    <property type="match status" value="1"/>
</dbReference>
<comment type="caution">
    <text evidence="6">The sequence shown here is derived from an EMBL/GenBank/DDBJ whole genome shotgun (WGS) entry which is preliminary data.</text>
</comment>
<evidence type="ECO:0000256" key="2">
    <source>
        <dbReference type="ARBA" id="ARBA00023002"/>
    </source>
</evidence>
<feature type="compositionally biased region" description="Basic and acidic residues" evidence="3">
    <location>
        <begin position="105"/>
        <end position="114"/>
    </location>
</feature>
<protein>
    <recommendedName>
        <fullName evidence="5">FAD-dependent oxidoreductase 2 FAD-binding domain-containing protein</fullName>
    </recommendedName>
</protein>
<organism evidence="6 7">
    <name type="scientific">Cylindrotheca closterium</name>
    <dbReference type="NCBI Taxonomy" id="2856"/>
    <lineage>
        <taxon>Eukaryota</taxon>
        <taxon>Sar</taxon>
        <taxon>Stramenopiles</taxon>
        <taxon>Ochrophyta</taxon>
        <taxon>Bacillariophyta</taxon>
        <taxon>Bacillariophyceae</taxon>
        <taxon>Bacillariophycidae</taxon>
        <taxon>Bacillariales</taxon>
        <taxon>Bacillariaceae</taxon>
        <taxon>Cylindrotheca</taxon>
    </lineage>
</organism>
<evidence type="ECO:0000256" key="3">
    <source>
        <dbReference type="SAM" id="MobiDB-lite"/>
    </source>
</evidence>
<keyword evidence="2" id="KW-0560">Oxidoreductase</keyword>
<dbReference type="Gene3D" id="3.50.50.60">
    <property type="entry name" value="FAD/NAD(P)-binding domain"/>
    <property type="match status" value="1"/>
</dbReference>
<feature type="region of interest" description="Disordered" evidence="3">
    <location>
        <begin position="22"/>
        <end position="114"/>
    </location>
</feature>
<dbReference type="AlphaFoldDB" id="A0AAD2G8W2"/>
<dbReference type="Pfam" id="PF00890">
    <property type="entry name" value="FAD_binding_2"/>
    <property type="match status" value="1"/>
</dbReference>
<dbReference type="Proteomes" id="UP001295423">
    <property type="component" value="Unassembled WGS sequence"/>
</dbReference>
<proteinExistence type="predicted"/>
<dbReference type="EMBL" id="CAKOGP040002280">
    <property type="protein sequence ID" value="CAJ1966346.1"/>
    <property type="molecule type" value="Genomic_DNA"/>
</dbReference>
<name>A0AAD2G8W2_9STRA</name>
<keyword evidence="4" id="KW-0732">Signal</keyword>
<accession>A0AAD2G8W2</accession>
<dbReference type="GO" id="GO:0016491">
    <property type="term" value="F:oxidoreductase activity"/>
    <property type="evidence" value="ECO:0007669"/>
    <property type="project" value="UniProtKB-KW"/>
</dbReference>